<evidence type="ECO:0000313" key="1">
    <source>
        <dbReference type="EMBL" id="QHS84041.1"/>
    </source>
</evidence>
<organism evidence="1">
    <name type="scientific">viral metagenome</name>
    <dbReference type="NCBI Taxonomy" id="1070528"/>
    <lineage>
        <taxon>unclassified sequences</taxon>
        <taxon>metagenomes</taxon>
        <taxon>organismal metagenomes</taxon>
    </lineage>
</organism>
<dbReference type="PANTHER" id="PTHR45661">
    <property type="entry name" value="SURFACE ANTIGEN"/>
    <property type="match status" value="1"/>
</dbReference>
<dbReference type="Pfam" id="PF13306">
    <property type="entry name" value="LRR_5"/>
    <property type="match status" value="2"/>
</dbReference>
<sequence length="365" mass="39882">MATVFTKTDNTSATVPVSGTITSSNYPAGFNTGNIKSVVIGTDVTSIGNYAFYQCSALQSVTIPDSVTSVGKQAFESCSALQSVTIPDSVTSIGNYAFYFCITLQSVTIGNSVTSIGIGAFSSCSALDNIYPQGIDALGLTLETIDWDVFNKTNVGNFSLPDTLITINDYALRGSNIDTLYVSQILLDRFDKTTGVQTIYGKSNVNVVLFVSPSNQVICFPENTPITTDQGIIAIQDLEKDSYTINGNKVLGVVSHKPKSSIDMVLFKQHALGYNIPSKDTLMTRNHQVYYNNIPREAIAYTTNAFKLNKTILKGVPNNPKPKVMQYNKEVYNVMLEDGHKMKVNNMLVETLDPSNKLYKQKLLK</sequence>
<proteinExistence type="predicted"/>
<dbReference type="InterPro" id="IPR032675">
    <property type="entry name" value="LRR_dom_sf"/>
</dbReference>
<dbReference type="InterPro" id="IPR026906">
    <property type="entry name" value="LRR_5"/>
</dbReference>
<reference evidence="1" key="1">
    <citation type="journal article" date="2020" name="Nature">
        <title>Giant virus diversity and host interactions through global metagenomics.</title>
        <authorList>
            <person name="Schulz F."/>
            <person name="Roux S."/>
            <person name="Paez-Espino D."/>
            <person name="Jungbluth S."/>
            <person name="Walsh D.A."/>
            <person name="Denef V.J."/>
            <person name="McMahon K.D."/>
            <person name="Konstantinidis K.T."/>
            <person name="Eloe-Fadrosh E.A."/>
            <person name="Kyrpides N.C."/>
            <person name="Woyke T."/>
        </authorList>
    </citation>
    <scope>NUCLEOTIDE SEQUENCE</scope>
    <source>
        <strain evidence="1">GVMAG-S-ERX555965-48</strain>
    </source>
</reference>
<protein>
    <recommendedName>
        <fullName evidence="2">Hedgehog/Intein (Hint) domain-containing protein</fullName>
    </recommendedName>
</protein>
<dbReference type="EMBL" id="MN738771">
    <property type="protein sequence ID" value="QHS84041.1"/>
    <property type="molecule type" value="Genomic_DNA"/>
</dbReference>
<dbReference type="AlphaFoldDB" id="A0A6C0AXS4"/>
<dbReference type="InterPro" id="IPR036844">
    <property type="entry name" value="Hint_dom_sf"/>
</dbReference>
<dbReference type="Gene3D" id="3.80.10.10">
    <property type="entry name" value="Ribonuclease Inhibitor"/>
    <property type="match status" value="1"/>
</dbReference>
<dbReference type="PANTHER" id="PTHR45661:SF3">
    <property type="entry name" value="IG-LIKE DOMAIN-CONTAINING PROTEIN"/>
    <property type="match status" value="1"/>
</dbReference>
<accession>A0A6C0AXS4</accession>
<dbReference type="SUPFAM" id="SSF51294">
    <property type="entry name" value="Hedgehog/intein (Hint) domain"/>
    <property type="match status" value="1"/>
</dbReference>
<dbReference type="InterPro" id="IPR053139">
    <property type="entry name" value="Surface_bspA-like"/>
</dbReference>
<evidence type="ECO:0008006" key="2">
    <source>
        <dbReference type="Google" id="ProtNLM"/>
    </source>
</evidence>
<dbReference type="SUPFAM" id="SSF52058">
    <property type="entry name" value="L domain-like"/>
    <property type="match status" value="1"/>
</dbReference>
<name>A0A6C0AXS4_9ZZZZ</name>